<reference evidence="2" key="3">
    <citation type="submission" date="2023-06" db="EMBL/GenBank/DDBJ databases">
        <authorList>
            <person name="Lucena T."/>
            <person name="Sun Q."/>
        </authorList>
    </citation>
    <scope>NUCLEOTIDE SEQUENCE</scope>
    <source>
        <strain evidence="2">CECT 8670</strain>
    </source>
</reference>
<reference evidence="2 4" key="1">
    <citation type="journal article" date="2014" name="Int. J. Syst. Evol. Microbiol.">
        <title>Complete genome sequence of Corynebacterium casei LMG S-19264T (=DSM 44701T), isolated from a smear-ripened cheese.</title>
        <authorList>
            <consortium name="US DOE Joint Genome Institute (JGI-PGF)"/>
            <person name="Walter F."/>
            <person name="Albersmeier A."/>
            <person name="Kalinowski J."/>
            <person name="Ruckert C."/>
        </authorList>
    </citation>
    <scope>NUCLEOTIDE SEQUENCE [LARGE SCALE GENOMIC DNA]</scope>
    <source>
        <strain evidence="2 4">CECT 8670</strain>
    </source>
</reference>
<protein>
    <submittedName>
        <fullName evidence="2">Uncharacterized protein</fullName>
    </submittedName>
</protein>
<dbReference type="EMBL" id="CP019336">
    <property type="protein sequence ID" value="AUC22846.1"/>
    <property type="molecule type" value="Genomic_DNA"/>
</dbReference>
<evidence type="ECO:0000313" key="3">
    <source>
        <dbReference type="Proteomes" id="UP000232721"/>
    </source>
</evidence>
<keyword evidence="3" id="KW-1185">Reference proteome</keyword>
<dbReference type="Proteomes" id="UP000232721">
    <property type="component" value="Chromosome"/>
</dbReference>
<dbReference type="RefSeq" id="WP_165733486.1">
    <property type="nucleotide sequence ID" value="NZ_CP019336.1"/>
</dbReference>
<evidence type="ECO:0000313" key="4">
    <source>
        <dbReference type="Proteomes" id="UP001228636"/>
    </source>
</evidence>
<evidence type="ECO:0000313" key="1">
    <source>
        <dbReference type="EMBL" id="AUC22846.1"/>
    </source>
</evidence>
<reference evidence="1 3" key="2">
    <citation type="submission" date="2017-02" db="EMBL/GenBank/DDBJ databases">
        <title>Trade-off between light-utilization and light-protection in marine flavobacteria.</title>
        <authorList>
            <person name="Kumagai Y."/>
            <person name="Yoshizawa S."/>
            <person name="Kogure K."/>
            <person name="Iwasaki W."/>
        </authorList>
    </citation>
    <scope>NUCLEOTIDE SEQUENCE [LARGE SCALE GENOMIC DNA]</scope>
    <source>
        <strain evidence="1 3">KCTC 23670</strain>
    </source>
</reference>
<gene>
    <name evidence="1" type="ORF">BTO15_12435</name>
    <name evidence="2" type="ORF">QWY81_05350</name>
</gene>
<dbReference type="AlphaFoldDB" id="A0AAJ1VH05"/>
<name>A0AAJ1VH05_9FLAO</name>
<organism evidence="2 4">
    <name type="scientific">Polaribacter sejongensis</name>
    <dbReference type="NCBI Taxonomy" id="985043"/>
    <lineage>
        <taxon>Bacteria</taxon>
        <taxon>Pseudomonadati</taxon>
        <taxon>Bacteroidota</taxon>
        <taxon>Flavobacteriia</taxon>
        <taxon>Flavobacteriales</taxon>
        <taxon>Flavobacteriaceae</taxon>
    </lineage>
</organism>
<proteinExistence type="predicted"/>
<dbReference type="EMBL" id="JAUFQH010000004">
    <property type="protein sequence ID" value="MDN3618882.1"/>
    <property type="molecule type" value="Genomic_DNA"/>
</dbReference>
<accession>A0AAJ1VH05</accession>
<sequence>MSTAELKNKIQYFLENADDKVLKIVNGVFENYYQDEIVAFYPDGKPMTKNNYITDIETANNQVKEGDYISVEELENE</sequence>
<dbReference type="Proteomes" id="UP001228636">
    <property type="component" value="Unassembled WGS sequence"/>
</dbReference>
<evidence type="ECO:0000313" key="2">
    <source>
        <dbReference type="EMBL" id="MDN3618882.1"/>
    </source>
</evidence>